<protein>
    <submittedName>
        <fullName evidence="2">Uncharacterized protein</fullName>
    </submittedName>
</protein>
<evidence type="ECO:0000256" key="1">
    <source>
        <dbReference type="SAM" id="MobiDB-lite"/>
    </source>
</evidence>
<gene>
    <name evidence="2" type="ORF">SAMN05216323_10245</name>
</gene>
<evidence type="ECO:0000313" key="2">
    <source>
        <dbReference type="EMBL" id="SDC27952.1"/>
    </source>
</evidence>
<proteinExistence type="predicted"/>
<dbReference type="EMBL" id="FMYP01000024">
    <property type="protein sequence ID" value="SDC27952.1"/>
    <property type="molecule type" value="Genomic_DNA"/>
</dbReference>
<dbReference type="RefSeq" id="WP_092437671.1">
    <property type="nucleotide sequence ID" value="NZ_FMYP01000024.1"/>
</dbReference>
<accession>A0A1G6KA65</accession>
<dbReference type="STRING" id="1640674.SAMN05216323_10245"/>
<reference evidence="2 3" key="1">
    <citation type="submission" date="2016-09" db="EMBL/GenBank/DDBJ databases">
        <authorList>
            <person name="Capua I."/>
            <person name="De Benedictis P."/>
            <person name="Joannis T."/>
            <person name="Lombin L.H."/>
            <person name="Cattoli G."/>
        </authorList>
    </citation>
    <scope>NUCLEOTIDE SEQUENCE [LARGE SCALE GENOMIC DNA]</scope>
    <source>
        <strain evidence="2 3">A7P-90m</strain>
    </source>
</reference>
<feature type="region of interest" description="Disordered" evidence="1">
    <location>
        <begin position="141"/>
        <end position="176"/>
    </location>
</feature>
<organism evidence="2 3">
    <name type="scientific">Williamwhitmania taraxaci</name>
    <dbReference type="NCBI Taxonomy" id="1640674"/>
    <lineage>
        <taxon>Bacteria</taxon>
        <taxon>Pseudomonadati</taxon>
        <taxon>Bacteroidota</taxon>
        <taxon>Bacteroidia</taxon>
        <taxon>Bacteroidales</taxon>
        <taxon>Williamwhitmaniaceae</taxon>
        <taxon>Williamwhitmania</taxon>
    </lineage>
</organism>
<sequence>MEIKIAITIDASLAQTTIDTVTTVENSLPMLINLTNDDRHNLAKMGDKTLAFVTKTLEYAKQNPSVVPAFLNVAEFENNVTTVNNLSRMQKPLRQLIEEIDDTTLYVGSEAYTDALTFYTALKGAAKANVPGMKSVYDDLQARFPGRGKGTPPTPRNKKNNSKDNTENDNSDEPTT</sequence>
<name>A0A1G6KA65_9BACT</name>
<evidence type="ECO:0000313" key="3">
    <source>
        <dbReference type="Proteomes" id="UP000199452"/>
    </source>
</evidence>
<dbReference type="AlphaFoldDB" id="A0A1G6KA65"/>
<keyword evidence="3" id="KW-1185">Reference proteome</keyword>
<dbReference type="Proteomes" id="UP000199452">
    <property type="component" value="Unassembled WGS sequence"/>
</dbReference>
<feature type="compositionally biased region" description="Acidic residues" evidence="1">
    <location>
        <begin position="167"/>
        <end position="176"/>
    </location>
</feature>
<dbReference type="OrthoDB" id="5952844at2"/>